<evidence type="ECO:0000256" key="1">
    <source>
        <dbReference type="SAM" id="MobiDB-lite"/>
    </source>
</evidence>
<reference evidence="2" key="1">
    <citation type="submission" date="2021-04" db="EMBL/GenBank/DDBJ databases">
        <title>Genome based classification of Actinospica acidithermotolerans sp. nov., an actinobacterium isolated from an Indonesian hot spring.</title>
        <authorList>
            <person name="Kusuma A.B."/>
            <person name="Putra K.E."/>
            <person name="Nafisah S."/>
            <person name="Loh J."/>
            <person name="Nouioui I."/>
            <person name="Goodfellow M."/>
        </authorList>
    </citation>
    <scope>NUCLEOTIDE SEQUENCE</scope>
    <source>
        <strain evidence="2">CSCA 57</strain>
    </source>
</reference>
<evidence type="ECO:0000313" key="3">
    <source>
        <dbReference type="Proteomes" id="UP000675781"/>
    </source>
</evidence>
<organism evidence="2 3">
    <name type="scientific">Actinospica durhamensis</name>
    <dbReference type="NCBI Taxonomy" id="1508375"/>
    <lineage>
        <taxon>Bacteria</taxon>
        <taxon>Bacillati</taxon>
        <taxon>Actinomycetota</taxon>
        <taxon>Actinomycetes</taxon>
        <taxon>Catenulisporales</taxon>
        <taxon>Actinospicaceae</taxon>
        <taxon>Actinospica</taxon>
    </lineage>
</organism>
<proteinExistence type="predicted"/>
<gene>
    <name evidence="2" type="ORF">KDL01_18685</name>
</gene>
<evidence type="ECO:0000313" key="2">
    <source>
        <dbReference type="EMBL" id="MBR7835308.1"/>
    </source>
</evidence>
<feature type="region of interest" description="Disordered" evidence="1">
    <location>
        <begin position="146"/>
        <end position="168"/>
    </location>
</feature>
<dbReference type="Proteomes" id="UP000675781">
    <property type="component" value="Unassembled WGS sequence"/>
</dbReference>
<dbReference type="RefSeq" id="WP_212529801.1">
    <property type="nucleotide sequence ID" value="NZ_JAGSOG010000090.1"/>
</dbReference>
<sequence length="168" mass="18467">MKTGQRTTQDARREALLLDLPEDQAELYMRLRTVPASRFAEGVAARSAALRLPYAVLTHCYLMILIDEAAATEPDPTRAPLLPYAPAEAARKLALALPRTFREESDPLADSVRNALIVSACREWRQVAAVRQEVTRAYWAAGSTLPRQRTGSGVSDGSDAAVRSTMRD</sequence>
<dbReference type="EMBL" id="JAGSOG010000090">
    <property type="protein sequence ID" value="MBR7835308.1"/>
    <property type="molecule type" value="Genomic_DNA"/>
</dbReference>
<protein>
    <submittedName>
        <fullName evidence="2">Uncharacterized protein</fullName>
    </submittedName>
</protein>
<feature type="compositionally biased region" description="Polar residues" evidence="1">
    <location>
        <begin position="146"/>
        <end position="155"/>
    </location>
</feature>
<dbReference type="AlphaFoldDB" id="A0A941ERR5"/>
<comment type="caution">
    <text evidence="2">The sequence shown here is derived from an EMBL/GenBank/DDBJ whole genome shotgun (WGS) entry which is preliminary data.</text>
</comment>
<name>A0A941ERR5_9ACTN</name>
<keyword evidence="3" id="KW-1185">Reference proteome</keyword>
<accession>A0A941ERR5</accession>